<evidence type="ECO:0000256" key="1">
    <source>
        <dbReference type="SAM" id="Phobius"/>
    </source>
</evidence>
<keyword evidence="1" id="KW-0812">Transmembrane</keyword>
<feature type="transmembrane region" description="Helical" evidence="1">
    <location>
        <begin position="101"/>
        <end position="119"/>
    </location>
</feature>
<protein>
    <submittedName>
        <fullName evidence="2">Uncharacterized protein</fullName>
    </submittedName>
</protein>
<sequence length="126" mass="14485">MPRLGSKPRPLDYDSAVLAPSHSEVGTKRYVYSRDRTYGPLVPQSKSLSLKLLLESHFKGNCFSFQREISLISKGNFSHFKGKCLSFQKELSLISPTLQRILLLPAISFYYININMFYIRPKKKPL</sequence>
<dbReference type="AlphaFoldDB" id="A0A8D8TPZ8"/>
<dbReference type="EMBL" id="HBUF01309404">
    <property type="protein sequence ID" value="CAG6692841.1"/>
    <property type="molecule type" value="Transcribed_RNA"/>
</dbReference>
<reference evidence="2" key="1">
    <citation type="submission" date="2021-05" db="EMBL/GenBank/DDBJ databases">
        <authorList>
            <person name="Alioto T."/>
            <person name="Alioto T."/>
            <person name="Gomez Garrido J."/>
        </authorList>
    </citation>
    <scope>NUCLEOTIDE SEQUENCE</scope>
</reference>
<evidence type="ECO:0000313" key="2">
    <source>
        <dbReference type="EMBL" id="CAG6692841.1"/>
    </source>
</evidence>
<proteinExistence type="predicted"/>
<organism evidence="2">
    <name type="scientific">Cacopsylla melanoneura</name>
    <dbReference type="NCBI Taxonomy" id="428564"/>
    <lineage>
        <taxon>Eukaryota</taxon>
        <taxon>Metazoa</taxon>
        <taxon>Ecdysozoa</taxon>
        <taxon>Arthropoda</taxon>
        <taxon>Hexapoda</taxon>
        <taxon>Insecta</taxon>
        <taxon>Pterygota</taxon>
        <taxon>Neoptera</taxon>
        <taxon>Paraneoptera</taxon>
        <taxon>Hemiptera</taxon>
        <taxon>Sternorrhyncha</taxon>
        <taxon>Psylloidea</taxon>
        <taxon>Psyllidae</taxon>
        <taxon>Psyllinae</taxon>
        <taxon>Cacopsylla</taxon>
    </lineage>
</organism>
<name>A0A8D8TPZ8_9HEMI</name>
<keyword evidence="1" id="KW-0472">Membrane</keyword>
<keyword evidence="1" id="KW-1133">Transmembrane helix</keyword>
<accession>A0A8D8TPZ8</accession>